<dbReference type="Gene3D" id="2.170.130.10">
    <property type="entry name" value="TonB-dependent receptor, plug domain"/>
    <property type="match status" value="1"/>
</dbReference>
<feature type="domain" description="TonB-dependent receptor-like beta-barrel" evidence="14">
    <location>
        <begin position="252"/>
        <end position="721"/>
    </location>
</feature>
<dbReference type="Gene3D" id="2.40.170.20">
    <property type="entry name" value="TonB-dependent receptor, beta-barrel domain"/>
    <property type="match status" value="1"/>
</dbReference>
<dbReference type="PATRIC" id="fig|121290.4.peg.195"/>
<dbReference type="STRING" id="121290.APY04_1659"/>
<dbReference type="PROSITE" id="PS52016">
    <property type="entry name" value="TONB_DEPENDENT_REC_3"/>
    <property type="match status" value="1"/>
</dbReference>
<keyword evidence="3 10" id="KW-1134">Transmembrane beta strand</keyword>
<evidence type="ECO:0000313" key="17">
    <source>
        <dbReference type="Proteomes" id="UP000059074"/>
    </source>
</evidence>
<dbReference type="GO" id="GO:0009279">
    <property type="term" value="C:cell outer membrane"/>
    <property type="evidence" value="ECO:0007669"/>
    <property type="project" value="UniProtKB-SubCell"/>
</dbReference>
<evidence type="ECO:0000256" key="2">
    <source>
        <dbReference type="ARBA" id="ARBA00022448"/>
    </source>
</evidence>
<dbReference type="CDD" id="cd01347">
    <property type="entry name" value="ligand_gated_channel"/>
    <property type="match status" value="1"/>
</dbReference>
<sequence length="768" mass="84118">MKPSRVSPYLVALTALIVPSHTLSAQELAAADGEAAIVLPGLEVEADEKTAQKKKAPQQKSAKKPNPSRQSGQAASAVASDQYVVTPGGRREARGKVPATVQVIDRDVIERSTSQSVTELLRENAVGFFSEWTPGQTSINVRGAASDGQGKDFRSQVLVLINGHRSGTANLSKLSLADVARIEIVRGPASVVYGSGNLGGVINIIMKTGRSASGTFVEGSIGSWDLRQGKVQTGGVEKNVDYYVGASVGARGDYHSGRGGTTMENTDWDRRGATASLGYQINDNHRLELNARTDGIYDAGFRGSAANYFAREDRYNQSADASYYGRTSDGVFNWFAQAYVVNDVDNFKWASPISAGTALDHNRRELDIAGVRVQPRVKPWEGNELLVGWDFEHSTVRSTRLRIAAPGRVLNPLQVPPQDNNQTDQFNGFYFEDSQSFFGDVLNVRGGMRYTQGTTTFDWTPHYQNQNNKSQEYEALTYSFGGTLAVMDGVVLRSGIATGFRAPTATELAAQTTNLDGSRAFGNPNLEPETSRQIEFGANVNGWLGTLDVAVFQNVISDRIGTLTRGSGPNRISDYVNNAGNIEVQGIEVGFDMNMLRLLQPRPQSSNWRWNLFSNSYYNFEMTDRGAPASANTDKAQRMYQYEASIGTRFGQAGPDVRDWSFQVVGLLRGPMWYDTEESFRAGGEPSTSYRHRKSPFWVWNTRGDIEITENVKLFAGVNNLFNVNEHPIFILTDTPSCAGLANMASQNGGCGTSMMGREFVAGLQWRW</sequence>
<dbReference type="InterPro" id="IPR000531">
    <property type="entry name" value="Beta-barrel_TonB"/>
</dbReference>
<comment type="subcellular location">
    <subcellularLocation>
        <location evidence="1 10">Cell outer membrane</location>
        <topology evidence="1 10">Multi-pass membrane protein</topology>
    </subcellularLocation>
</comment>
<accession>A0A109BHS2</accession>
<dbReference type="OrthoDB" id="9760333at2"/>
<dbReference type="AlphaFoldDB" id="A0A109BHS2"/>
<dbReference type="InterPro" id="IPR037066">
    <property type="entry name" value="Plug_dom_sf"/>
</dbReference>
<dbReference type="PANTHER" id="PTHR30069:SF29">
    <property type="entry name" value="HEMOGLOBIN AND HEMOGLOBIN-HAPTOGLOBIN-BINDING PROTEIN 1-RELATED"/>
    <property type="match status" value="1"/>
</dbReference>
<feature type="signal peptide" evidence="13">
    <location>
        <begin position="1"/>
        <end position="25"/>
    </location>
</feature>
<feature type="chain" id="PRO_5007132595" evidence="13">
    <location>
        <begin position="26"/>
        <end position="768"/>
    </location>
</feature>
<dbReference type="PANTHER" id="PTHR30069">
    <property type="entry name" value="TONB-DEPENDENT OUTER MEMBRANE RECEPTOR"/>
    <property type="match status" value="1"/>
</dbReference>
<dbReference type="Pfam" id="PF00593">
    <property type="entry name" value="TonB_dep_Rec_b-barrel"/>
    <property type="match status" value="1"/>
</dbReference>
<evidence type="ECO:0000256" key="7">
    <source>
        <dbReference type="ARBA" id="ARBA00023136"/>
    </source>
</evidence>
<reference evidence="16 17" key="1">
    <citation type="submission" date="2015-10" db="EMBL/GenBank/DDBJ databases">
        <title>Transcriptomic analysis of a linuron degrading triple-species bacterial consortium.</title>
        <authorList>
            <person name="Albers P."/>
        </authorList>
    </citation>
    <scope>NUCLEOTIDE SEQUENCE [LARGE SCALE GENOMIC DNA]</scope>
    <source>
        <strain evidence="16 17">WDL6</strain>
    </source>
</reference>
<proteinExistence type="inferred from homology"/>
<evidence type="ECO:0000256" key="10">
    <source>
        <dbReference type="PROSITE-ProRule" id="PRU01360"/>
    </source>
</evidence>
<protein>
    <submittedName>
        <fullName evidence="16">Outer membrane vitamin B12 receptor BtuB</fullName>
    </submittedName>
</protein>
<keyword evidence="6 11" id="KW-0798">TonB box</keyword>
<dbReference type="InterPro" id="IPR012910">
    <property type="entry name" value="Plug_dom"/>
</dbReference>
<dbReference type="InterPro" id="IPR039426">
    <property type="entry name" value="TonB-dep_rcpt-like"/>
</dbReference>
<keyword evidence="5 13" id="KW-0732">Signal</keyword>
<evidence type="ECO:0000256" key="3">
    <source>
        <dbReference type="ARBA" id="ARBA00022452"/>
    </source>
</evidence>
<evidence type="ECO:0000256" key="8">
    <source>
        <dbReference type="ARBA" id="ARBA00023170"/>
    </source>
</evidence>
<comment type="similarity">
    <text evidence="10 11">Belongs to the TonB-dependent receptor family.</text>
</comment>
<evidence type="ECO:0000313" key="16">
    <source>
        <dbReference type="EMBL" id="KWT69053.1"/>
    </source>
</evidence>
<dbReference type="Pfam" id="PF07715">
    <property type="entry name" value="Plug"/>
    <property type="match status" value="1"/>
</dbReference>
<keyword evidence="2 10" id="KW-0813">Transport</keyword>
<evidence type="ECO:0000256" key="5">
    <source>
        <dbReference type="ARBA" id="ARBA00022729"/>
    </source>
</evidence>
<keyword evidence="17" id="KW-1185">Reference proteome</keyword>
<keyword evidence="9 10" id="KW-0998">Cell outer membrane</keyword>
<name>A0A109BHS2_HYPSL</name>
<evidence type="ECO:0000256" key="4">
    <source>
        <dbReference type="ARBA" id="ARBA00022692"/>
    </source>
</evidence>
<evidence type="ECO:0000259" key="14">
    <source>
        <dbReference type="Pfam" id="PF00593"/>
    </source>
</evidence>
<keyword evidence="7 10" id="KW-0472">Membrane</keyword>
<evidence type="ECO:0000256" key="12">
    <source>
        <dbReference type="SAM" id="MobiDB-lite"/>
    </source>
</evidence>
<evidence type="ECO:0000256" key="1">
    <source>
        <dbReference type="ARBA" id="ARBA00004571"/>
    </source>
</evidence>
<organism evidence="16 17">
    <name type="scientific">Hyphomicrobium sulfonivorans</name>
    <dbReference type="NCBI Taxonomy" id="121290"/>
    <lineage>
        <taxon>Bacteria</taxon>
        <taxon>Pseudomonadati</taxon>
        <taxon>Pseudomonadota</taxon>
        <taxon>Alphaproteobacteria</taxon>
        <taxon>Hyphomicrobiales</taxon>
        <taxon>Hyphomicrobiaceae</taxon>
        <taxon>Hyphomicrobium</taxon>
    </lineage>
</organism>
<keyword evidence="4 10" id="KW-0812">Transmembrane</keyword>
<evidence type="ECO:0000256" key="13">
    <source>
        <dbReference type="SAM" id="SignalP"/>
    </source>
</evidence>
<dbReference type="EMBL" id="LMTR01000049">
    <property type="protein sequence ID" value="KWT69053.1"/>
    <property type="molecule type" value="Genomic_DNA"/>
</dbReference>
<feature type="domain" description="TonB-dependent receptor plug" evidence="15">
    <location>
        <begin position="96"/>
        <end position="201"/>
    </location>
</feature>
<dbReference type="Proteomes" id="UP000059074">
    <property type="component" value="Unassembled WGS sequence"/>
</dbReference>
<feature type="compositionally biased region" description="Basic residues" evidence="12">
    <location>
        <begin position="52"/>
        <end position="63"/>
    </location>
</feature>
<evidence type="ECO:0000256" key="6">
    <source>
        <dbReference type="ARBA" id="ARBA00023077"/>
    </source>
</evidence>
<gene>
    <name evidence="16" type="ORF">APY04_1659</name>
</gene>
<evidence type="ECO:0000256" key="9">
    <source>
        <dbReference type="ARBA" id="ARBA00023237"/>
    </source>
</evidence>
<evidence type="ECO:0000256" key="11">
    <source>
        <dbReference type="RuleBase" id="RU003357"/>
    </source>
</evidence>
<keyword evidence="8 16" id="KW-0675">Receptor</keyword>
<dbReference type="GO" id="GO:0015344">
    <property type="term" value="F:siderophore uptake transmembrane transporter activity"/>
    <property type="evidence" value="ECO:0007669"/>
    <property type="project" value="TreeGrafter"/>
</dbReference>
<dbReference type="GO" id="GO:0044718">
    <property type="term" value="P:siderophore transmembrane transport"/>
    <property type="evidence" value="ECO:0007669"/>
    <property type="project" value="TreeGrafter"/>
</dbReference>
<dbReference type="SUPFAM" id="SSF56935">
    <property type="entry name" value="Porins"/>
    <property type="match status" value="1"/>
</dbReference>
<dbReference type="RefSeq" id="WP_068461466.1">
    <property type="nucleotide sequence ID" value="NZ_LMTR01000049.1"/>
</dbReference>
<dbReference type="InterPro" id="IPR036942">
    <property type="entry name" value="Beta-barrel_TonB_sf"/>
</dbReference>
<feature type="region of interest" description="Disordered" evidence="12">
    <location>
        <begin position="48"/>
        <end position="80"/>
    </location>
</feature>
<comment type="caution">
    <text evidence="16">The sequence shown here is derived from an EMBL/GenBank/DDBJ whole genome shotgun (WGS) entry which is preliminary data.</text>
</comment>
<evidence type="ECO:0000259" key="15">
    <source>
        <dbReference type="Pfam" id="PF07715"/>
    </source>
</evidence>